<dbReference type="InterPro" id="IPR001466">
    <property type="entry name" value="Beta-lactam-related"/>
</dbReference>
<dbReference type="RefSeq" id="WP_269895477.1">
    <property type="nucleotide sequence ID" value="NZ_JAPZPY010000009.1"/>
</dbReference>
<organism evidence="3 4">
    <name type="scientific">Mycobacterium hippophais</name>
    <dbReference type="NCBI Taxonomy" id="3016340"/>
    <lineage>
        <taxon>Bacteria</taxon>
        <taxon>Bacillati</taxon>
        <taxon>Actinomycetota</taxon>
        <taxon>Actinomycetes</taxon>
        <taxon>Mycobacteriales</taxon>
        <taxon>Mycobacteriaceae</taxon>
        <taxon>Mycobacterium</taxon>
    </lineage>
</organism>
<dbReference type="GO" id="GO:0016787">
    <property type="term" value="F:hydrolase activity"/>
    <property type="evidence" value="ECO:0007669"/>
    <property type="project" value="UniProtKB-KW"/>
</dbReference>
<dbReference type="InterPro" id="IPR050491">
    <property type="entry name" value="AmpC-like"/>
</dbReference>
<protein>
    <submittedName>
        <fullName evidence="3">Serine hydrolase</fullName>
    </submittedName>
</protein>
<dbReference type="InterPro" id="IPR006311">
    <property type="entry name" value="TAT_signal"/>
</dbReference>
<keyword evidence="3" id="KW-0378">Hydrolase</keyword>
<dbReference type="SUPFAM" id="SSF56601">
    <property type="entry name" value="beta-lactamase/transpeptidase-like"/>
    <property type="match status" value="1"/>
</dbReference>
<dbReference type="Proteomes" id="UP001142153">
    <property type="component" value="Unassembled WGS sequence"/>
</dbReference>
<sequence length="461" mass="48378">MSPKWFEIGYRPLRDAKIGRRSFLFLTGAVGAGPLLAACAESSRPPGVSAIPPMPVYAAALNEQIPPILKENGIPGAIVLIRSPEKGDWSATFGVAGIGSSAPPSIHEHVRIASITKSMTATVILQLQQEGELAITDSISRYIPSVPDGDSITIQQLAEMRSGLYSYADDPEFAATLEKHPDTVWTPQQLLGIAFTHPQNFPPGSGYEYSNTNYVLLGLVIEKVTGMTAAAVLQARIFDPLGLRNTMLPAAADAALPDPHPRGYMWGPNEAFDGPLPEAQLKAALAGNLQPADHTNDNPSWAWTAGGVISRAEDVADFIEAMVAGPLLDDATRQWRLENLKPTDPSDPGGASKLGFGTYGFGLEGAGPMYGHPGNIVGFSGLAAHDPRAGTTVVILTTVYLTPQGDSPQNALFAPILSQLYPDVAAQLPGGSPTATLSPSTSAELDSSTSVPPTSSTGPGR</sequence>
<dbReference type="Pfam" id="PF00144">
    <property type="entry name" value="Beta-lactamase"/>
    <property type="match status" value="1"/>
</dbReference>
<accession>A0ABT4PWG2</accession>
<name>A0ABT4PWG2_9MYCO</name>
<dbReference type="EMBL" id="JAPZPY010000009">
    <property type="protein sequence ID" value="MCZ8380891.1"/>
    <property type="molecule type" value="Genomic_DNA"/>
</dbReference>
<feature type="domain" description="Beta-lactamase-related" evidence="2">
    <location>
        <begin position="65"/>
        <end position="401"/>
    </location>
</feature>
<gene>
    <name evidence="3" type="ORF">O6P37_18650</name>
</gene>
<reference evidence="3" key="1">
    <citation type="submission" date="2022-12" db="EMBL/GenBank/DDBJ databases">
        <authorList>
            <person name="Deng Y."/>
            <person name="Zhang Y.-Q."/>
        </authorList>
    </citation>
    <scope>NUCLEOTIDE SEQUENCE</scope>
    <source>
        <strain evidence="3">CPCC 205372</strain>
    </source>
</reference>
<evidence type="ECO:0000313" key="4">
    <source>
        <dbReference type="Proteomes" id="UP001142153"/>
    </source>
</evidence>
<feature type="compositionally biased region" description="Low complexity" evidence="1">
    <location>
        <begin position="429"/>
        <end position="461"/>
    </location>
</feature>
<evidence type="ECO:0000259" key="2">
    <source>
        <dbReference type="Pfam" id="PF00144"/>
    </source>
</evidence>
<dbReference type="PANTHER" id="PTHR46825:SF7">
    <property type="entry name" value="D-ALANYL-D-ALANINE CARBOXYPEPTIDASE"/>
    <property type="match status" value="1"/>
</dbReference>
<proteinExistence type="predicted"/>
<dbReference type="Gene3D" id="3.40.710.10">
    <property type="entry name" value="DD-peptidase/beta-lactamase superfamily"/>
    <property type="match status" value="1"/>
</dbReference>
<evidence type="ECO:0000313" key="3">
    <source>
        <dbReference type="EMBL" id="MCZ8380891.1"/>
    </source>
</evidence>
<comment type="caution">
    <text evidence="3">The sequence shown here is derived from an EMBL/GenBank/DDBJ whole genome shotgun (WGS) entry which is preliminary data.</text>
</comment>
<dbReference type="InterPro" id="IPR012338">
    <property type="entry name" value="Beta-lactam/transpept-like"/>
</dbReference>
<feature type="region of interest" description="Disordered" evidence="1">
    <location>
        <begin position="427"/>
        <end position="461"/>
    </location>
</feature>
<dbReference type="PANTHER" id="PTHR46825">
    <property type="entry name" value="D-ALANYL-D-ALANINE-CARBOXYPEPTIDASE/ENDOPEPTIDASE AMPH"/>
    <property type="match status" value="1"/>
</dbReference>
<keyword evidence="4" id="KW-1185">Reference proteome</keyword>
<dbReference type="PROSITE" id="PS51318">
    <property type="entry name" value="TAT"/>
    <property type="match status" value="1"/>
</dbReference>
<evidence type="ECO:0000256" key="1">
    <source>
        <dbReference type="SAM" id="MobiDB-lite"/>
    </source>
</evidence>